<dbReference type="InterPro" id="IPR050194">
    <property type="entry name" value="Glycosyltransferase_grp1"/>
</dbReference>
<dbReference type="Pfam" id="PF00534">
    <property type="entry name" value="Glycos_transf_1"/>
    <property type="match status" value="1"/>
</dbReference>
<gene>
    <name evidence="2" type="ORF">GCM10009416_41370</name>
</gene>
<protein>
    <submittedName>
        <fullName evidence="2">Glycosyltransferase family 4 protein</fullName>
    </submittedName>
</protein>
<dbReference type="RefSeq" id="WP_343897305.1">
    <property type="nucleotide sequence ID" value="NZ_BAAAFZ010000068.1"/>
</dbReference>
<dbReference type="InterPro" id="IPR001296">
    <property type="entry name" value="Glyco_trans_1"/>
</dbReference>
<dbReference type="PANTHER" id="PTHR45947">
    <property type="entry name" value="SULFOQUINOVOSYL TRANSFERASE SQD2"/>
    <property type="match status" value="1"/>
</dbReference>
<comment type="caution">
    <text evidence="2">The sequence shown here is derived from an EMBL/GenBank/DDBJ whole genome shotgun (WGS) entry which is preliminary data.</text>
</comment>
<dbReference type="PANTHER" id="PTHR45947:SF3">
    <property type="entry name" value="SULFOQUINOVOSYL TRANSFERASE SQD2"/>
    <property type="match status" value="1"/>
</dbReference>
<name>A0ABP3QWU3_9PROT</name>
<feature type="domain" description="Glycosyl transferase family 1" evidence="1">
    <location>
        <begin position="194"/>
        <end position="341"/>
    </location>
</feature>
<keyword evidence="3" id="KW-1185">Reference proteome</keyword>
<evidence type="ECO:0000259" key="1">
    <source>
        <dbReference type="Pfam" id="PF00534"/>
    </source>
</evidence>
<evidence type="ECO:0000313" key="3">
    <source>
        <dbReference type="Proteomes" id="UP001501588"/>
    </source>
</evidence>
<organism evidence="2 3">
    <name type="scientific">Craurococcus roseus</name>
    <dbReference type="NCBI Taxonomy" id="77585"/>
    <lineage>
        <taxon>Bacteria</taxon>
        <taxon>Pseudomonadati</taxon>
        <taxon>Pseudomonadota</taxon>
        <taxon>Alphaproteobacteria</taxon>
        <taxon>Acetobacterales</taxon>
        <taxon>Acetobacteraceae</taxon>
        <taxon>Craurococcus</taxon>
    </lineage>
</organism>
<dbReference type="Gene3D" id="3.40.50.2000">
    <property type="entry name" value="Glycogen Phosphorylase B"/>
    <property type="match status" value="2"/>
</dbReference>
<dbReference type="SUPFAM" id="SSF53756">
    <property type="entry name" value="UDP-Glycosyltransferase/glycogen phosphorylase"/>
    <property type="match status" value="1"/>
</dbReference>
<proteinExistence type="predicted"/>
<reference evidence="3" key="1">
    <citation type="journal article" date="2019" name="Int. J. Syst. Evol. Microbiol.">
        <title>The Global Catalogue of Microorganisms (GCM) 10K type strain sequencing project: providing services to taxonomists for standard genome sequencing and annotation.</title>
        <authorList>
            <consortium name="The Broad Institute Genomics Platform"/>
            <consortium name="The Broad Institute Genome Sequencing Center for Infectious Disease"/>
            <person name="Wu L."/>
            <person name="Ma J."/>
        </authorList>
    </citation>
    <scope>NUCLEOTIDE SEQUENCE [LARGE SCALE GENOMIC DNA]</scope>
    <source>
        <strain evidence="3">JCM 9933</strain>
    </source>
</reference>
<sequence>MRVALLTNFIPPYRVPLLEALRDRVAELRIFISTPMEKDRDWAIEWGSLDVVVQRNLSFHRRHRDLDKPISRLRHGEETIHLPYDTLPQLWRYGPDVVLSGQLGAHSLQAAMYRLGRPSTKLLIWGTVSDWTERNRGPVRRGLRRALLRVADGVLTNGESGARYFGRFGVPDRRIFRVSQTVPVDMFARAPRNRPPDAPLRLLHVGKIVALKGVLGFMKVLADRARQHPDRVLEMWWAGRGDLQRTLEALDLPPNLTQRFLGSLPYSDLPPVYAQCDILVFPTLADEWGLVVNEAMAAGLPVLGSVYSQAVEELVTDGETGWIFDPLSAASEDAALERALRTAPDSIAAMGATSRVRVAALTPAAVADRIVRAMTAVRADGERAP</sequence>
<dbReference type="Proteomes" id="UP001501588">
    <property type="component" value="Unassembled WGS sequence"/>
</dbReference>
<dbReference type="EMBL" id="BAAAFZ010000068">
    <property type="protein sequence ID" value="GAA0598918.1"/>
    <property type="molecule type" value="Genomic_DNA"/>
</dbReference>
<evidence type="ECO:0000313" key="2">
    <source>
        <dbReference type="EMBL" id="GAA0598918.1"/>
    </source>
</evidence>
<dbReference type="CDD" id="cd03801">
    <property type="entry name" value="GT4_PimA-like"/>
    <property type="match status" value="1"/>
</dbReference>
<accession>A0ABP3QWU3</accession>